<dbReference type="SUPFAM" id="SSF58104">
    <property type="entry name" value="Methyl-accepting chemotaxis protein (MCP) signaling domain"/>
    <property type="match status" value="1"/>
</dbReference>
<dbReference type="PROSITE" id="PS50111">
    <property type="entry name" value="CHEMOTAXIS_TRANSDUC_2"/>
    <property type="match status" value="1"/>
</dbReference>
<evidence type="ECO:0000259" key="7">
    <source>
        <dbReference type="PROSITE" id="PS50885"/>
    </source>
</evidence>
<keyword evidence="5" id="KW-0472">Membrane</keyword>
<feature type="coiled-coil region" evidence="4">
    <location>
        <begin position="254"/>
        <end position="310"/>
    </location>
</feature>
<sequence length="546" mass="58382">MQLTIKGRLWLLAGLAVAAVALLSALFFKANRTNEAALQALYSEANVTQQQLQRIDVLLLELRFRAAAVLLDQLPVQGSLNHLREARQELDGAWAIVQPLLQNAWGAGQEPAHASVQALSQHWQVVHATLQRLEQGYQSKDEDALTDVLESDWAALIQGVVKPLQQLIPLTQERAQATYDQARSASARMLALGVAGGGLCLLVLVAVAIWTMRAILQPLAGVQRALRLVADGDLAAVVVPPRRRDELGPMVDALRDMRQKLTQLVSQVRDAAQNIGLASVEVAQGHADLSERTEQTASSLQQTAASMEELAGSVGQSAGTAQQVRQQVGDTADVAQRGGQVVEQVVQTMQDITEASRRIADIISVIDAIAFQTNILALNAAVEAARAGEAGRGFAVVASEVRALAGRSAEAAREIKRLIEHSAGSVQAGERLVQQAGQTMGEVVGSVQRVVQSVGEITVGATEQATSISQVNVAVGQLDQMTQQNAALVEQSTAAAVQLKEQAQWLNQVMAMFRLDAQAVVPADESTAPVLLTAGRPTRERRRRTP</sequence>
<proteinExistence type="inferred from homology"/>
<keyword evidence="9" id="KW-1185">Reference proteome</keyword>
<dbReference type="Proteomes" id="UP001501627">
    <property type="component" value="Unassembled WGS sequence"/>
</dbReference>
<feature type="domain" description="HAMP" evidence="7">
    <location>
        <begin position="213"/>
        <end position="266"/>
    </location>
</feature>
<dbReference type="SMART" id="SM00304">
    <property type="entry name" value="HAMP"/>
    <property type="match status" value="1"/>
</dbReference>
<evidence type="ECO:0008006" key="10">
    <source>
        <dbReference type="Google" id="ProtNLM"/>
    </source>
</evidence>
<feature type="transmembrane region" description="Helical" evidence="5">
    <location>
        <begin position="189"/>
        <end position="210"/>
    </location>
</feature>
<dbReference type="InterPro" id="IPR003660">
    <property type="entry name" value="HAMP_dom"/>
</dbReference>
<dbReference type="InterPro" id="IPR051310">
    <property type="entry name" value="MCP_chemotaxis"/>
</dbReference>
<dbReference type="EMBL" id="BAABBP010000043">
    <property type="protein sequence ID" value="GAA4005112.1"/>
    <property type="molecule type" value="Genomic_DNA"/>
</dbReference>
<dbReference type="CDD" id="cd11386">
    <property type="entry name" value="MCP_signal"/>
    <property type="match status" value="1"/>
</dbReference>
<comment type="caution">
    <text evidence="8">The sequence shown here is derived from an EMBL/GenBank/DDBJ whole genome shotgun (WGS) entry which is preliminary data.</text>
</comment>
<evidence type="ECO:0000313" key="9">
    <source>
        <dbReference type="Proteomes" id="UP001501627"/>
    </source>
</evidence>
<dbReference type="CDD" id="cd06225">
    <property type="entry name" value="HAMP"/>
    <property type="match status" value="1"/>
</dbReference>
<dbReference type="InterPro" id="IPR004090">
    <property type="entry name" value="Chemotax_Me-accpt_rcpt"/>
</dbReference>
<feature type="domain" description="Methyl-accepting transducer" evidence="6">
    <location>
        <begin position="271"/>
        <end position="500"/>
    </location>
</feature>
<accession>A0ABP7S1A8</accession>
<keyword evidence="4" id="KW-0175">Coiled coil</keyword>
<dbReference type="InterPro" id="IPR004089">
    <property type="entry name" value="MCPsignal_dom"/>
</dbReference>
<dbReference type="Pfam" id="PF00015">
    <property type="entry name" value="MCPsignal"/>
    <property type="match status" value="1"/>
</dbReference>
<name>A0ABP7S1A8_9BURK</name>
<dbReference type="PANTHER" id="PTHR43531">
    <property type="entry name" value="PROTEIN ICFG"/>
    <property type="match status" value="1"/>
</dbReference>
<evidence type="ECO:0000256" key="5">
    <source>
        <dbReference type="SAM" id="Phobius"/>
    </source>
</evidence>
<dbReference type="PROSITE" id="PS50885">
    <property type="entry name" value="HAMP"/>
    <property type="match status" value="1"/>
</dbReference>
<evidence type="ECO:0000259" key="6">
    <source>
        <dbReference type="PROSITE" id="PS50111"/>
    </source>
</evidence>
<keyword evidence="5" id="KW-1133">Transmembrane helix</keyword>
<dbReference type="SMART" id="SM00283">
    <property type="entry name" value="MA"/>
    <property type="match status" value="1"/>
</dbReference>
<reference evidence="9" key="1">
    <citation type="journal article" date="2019" name="Int. J. Syst. Evol. Microbiol.">
        <title>The Global Catalogue of Microorganisms (GCM) 10K type strain sequencing project: providing services to taxonomists for standard genome sequencing and annotation.</title>
        <authorList>
            <consortium name="The Broad Institute Genomics Platform"/>
            <consortium name="The Broad Institute Genome Sequencing Center for Infectious Disease"/>
            <person name="Wu L."/>
            <person name="Ma J."/>
        </authorList>
    </citation>
    <scope>NUCLEOTIDE SEQUENCE [LARGE SCALE GENOMIC DNA]</scope>
    <source>
        <strain evidence="9">JCM 17561</strain>
    </source>
</reference>
<evidence type="ECO:0000313" key="8">
    <source>
        <dbReference type="EMBL" id="GAA4005112.1"/>
    </source>
</evidence>
<evidence type="ECO:0000256" key="4">
    <source>
        <dbReference type="SAM" id="Coils"/>
    </source>
</evidence>
<keyword evidence="5" id="KW-0812">Transmembrane</keyword>
<comment type="similarity">
    <text evidence="2">Belongs to the methyl-accepting chemotaxis (MCP) protein family.</text>
</comment>
<organism evidence="8 9">
    <name type="scientific">Comamonas faecalis</name>
    <dbReference type="NCBI Taxonomy" id="1387849"/>
    <lineage>
        <taxon>Bacteria</taxon>
        <taxon>Pseudomonadati</taxon>
        <taxon>Pseudomonadota</taxon>
        <taxon>Betaproteobacteria</taxon>
        <taxon>Burkholderiales</taxon>
        <taxon>Comamonadaceae</taxon>
        <taxon>Comamonas</taxon>
    </lineage>
</organism>
<keyword evidence="1" id="KW-0488">Methylation</keyword>
<evidence type="ECO:0000256" key="3">
    <source>
        <dbReference type="PROSITE-ProRule" id="PRU00284"/>
    </source>
</evidence>
<dbReference type="Gene3D" id="1.10.287.950">
    <property type="entry name" value="Methyl-accepting chemotaxis protein"/>
    <property type="match status" value="1"/>
</dbReference>
<evidence type="ECO:0000256" key="2">
    <source>
        <dbReference type="ARBA" id="ARBA00029447"/>
    </source>
</evidence>
<keyword evidence="3" id="KW-0807">Transducer</keyword>
<dbReference type="PRINTS" id="PR00260">
    <property type="entry name" value="CHEMTRNSDUCR"/>
</dbReference>
<gene>
    <name evidence="8" type="ORF">GCM10022279_31530</name>
</gene>
<dbReference type="RefSeq" id="WP_146031492.1">
    <property type="nucleotide sequence ID" value="NZ_BAABBP010000043.1"/>
</dbReference>
<dbReference type="Pfam" id="PF00672">
    <property type="entry name" value="HAMP"/>
    <property type="match status" value="1"/>
</dbReference>
<protein>
    <recommendedName>
        <fullName evidence="10">HAMP domain-containing protein</fullName>
    </recommendedName>
</protein>
<evidence type="ECO:0000256" key="1">
    <source>
        <dbReference type="ARBA" id="ARBA00022481"/>
    </source>
</evidence>
<dbReference type="PANTHER" id="PTHR43531:SF14">
    <property type="entry name" value="METHYL-ACCEPTING CHEMOTAXIS PROTEIN I-RELATED"/>
    <property type="match status" value="1"/>
</dbReference>